<evidence type="ECO:0000313" key="9">
    <source>
        <dbReference type="EMBL" id="GEP40813.1"/>
    </source>
</evidence>
<comment type="caution">
    <text evidence="9">The sequence shown here is derived from an EMBL/GenBank/DDBJ whole genome shotgun (WGS) entry which is preliminary data.</text>
</comment>
<accession>A0A512M250</accession>
<dbReference type="Pfam" id="PF00186">
    <property type="entry name" value="DHFR_1"/>
    <property type="match status" value="1"/>
</dbReference>
<dbReference type="GO" id="GO:0006730">
    <property type="term" value="P:one-carbon metabolic process"/>
    <property type="evidence" value="ECO:0007669"/>
    <property type="project" value="UniProtKB-KW"/>
</dbReference>
<dbReference type="PANTHER" id="PTHR48069">
    <property type="entry name" value="DIHYDROFOLATE REDUCTASE"/>
    <property type="match status" value="1"/>
</dbReference>
<dbReference type="InterPro" id="IPR024072">
    <property type="entry name" value="DHFR-like_dom_sf"/>
</dbReference>
<dbReference type="GO" id="GO:0004146">
    <property type="term" value="F:dihydrofolate reductase activity"/>
    <property type="evidence" value="ECO:0007669"/>
    <property type="project" value="UniProtKB-EC"/>
</dbReference>
<dbReference type="EC" id="1.5.1.3" evidence="3"/>
<dbReference type="GO" id="GO:0046452">
    <property type="term" value="P:dihydrofolate metabolic process"/>
    <property type="evidence" value="ECO:0007669"/>
    <property type="project" value="TreeGrafter"/>
</dbReference>
<keyword evidence="4" id="KW-0554">One-carbon metabolism</keyword>
<protein>
    <recommendedName>
        <fullName evidence="3">dihydrofolate reductase</fullName>
        <ecNumber evidence="3">1.5.1.3</ecNumber>
    </recommendedName>
</protein>
<keyword evidence="10" id="KW-1185">Reference proteome</keyword>
<keyword evidence="6" id="KW-0560">Oxidoreductase</keyword>
<evidence type="ECO:0000256" key="5">
    <source>
        <dbReference type="ARBA" id="ARBA00022857"/>
    </source>
</evidence>
<dbReference type="PRINTS" id="PR00070">
    <property type="entry name" value="DHFR"/>
</dbReference>
<dbReference type="GO" id="GO:0050661">
    <property type="term" value="F:NADP binding"/>
    <property type="evidence" value="ECO:0007669"/>
    <property type="project" value="InterPro"/>
</dbReference>
<proteinExistence type="inferred from homology"/>
<keyword evidence="5" id="KW-0521">NADP</keyword>
<dbReference type="InterPro" id="IPR012259">
    <property type="entry name" value="DHFR"/>
</dbReference>
<comment type="similarity">
    <text evidence="2">Belongs to the dihydrofolate reductase family.</text>
</comment>
<evidence type="ECO:0000256" key="1">
    <source>
        <dbReference type="ARBA" id="ARBA00004903"/>
    </source>
</evidence>
<evidence type="ECO:0000256" key="3">
    <source>
        <dbReference type="ARBA" id="ARBA00012856"/>
    </source>
</evidence>
<dbReference type="Gene3D" id="3.40.430.10">
    <property type="entry name" value="Dihydrofolate Reductase, subunit A"/>
    <property type="match status" value="1"/>
</dbReference>
<evidence type="ECO:0000313" key="10">
    <source>
        <dbReference type="Proteomes" id="UP000321577"/>
    </source>
</evidence>
<dbReference type="PANTHER" id="PTHR48069:SF3">
    <property type="entry name" value="DIHYDROFOLATE REDUCTASE"/>
    <property type="match status" value="1"/>
</dbReference>
<comment type="function">
    <text evidence="7">Key enzyme in folate metabolism. Catalyzes an essential reaction for de novo glycine and purine synthesis, and for DNA precursor synthesis.</text>
</comment>
<dbReference type="GO" id="GO:0046655">
    <property type="term" value="P:folic acid metabolic process"/>
    <property type="evidence" value="ECO:0007669"/>
    <property type="project" value="TreeGrafter"/>
</dbReference>
<sequence>MSARLTLIAAVSADGFISRGSGVPWDLPADKTHFREQTADKWLLLGRRTFEEMKGWFTPGHHPMVLTHDASLRVPRGQTVASVTQAVHLATDAGEAEIFCLGGSEIYAASMPHGHRLIITHVHEILGGGLPFPVISPREWEPVMRRSHPADEEHAQSFEIVTYHHVVRRGYDLAA</sequence>
<evidence type="ECO:0000256" key="4">
    <source>
        <dbReference type="ARBA" id="ARBA00022563"/>
    </source>
</evidence>
<gene>
    <name evidence="9" type="primary">folA_2</name>
    <name evidence="9" type="ORF">BGE01nite_01040</name>
</gene>
<evidence type="ECO:0000256" key="7">
    <source>
        <dbReference type="ARBA" id="ARBA00025067"/>
    </source>
</evidence>
<dbReference type="RefSeq" id="WP_146848301.1">
    <property type="nucleotide sequence ID" value="NZ_BKAG01000001.1"/>
</dbReference>
<dbReference type="AlphaFoldDB" id="A0A512M250"/>
<reference evidence="9 10" key="1">
    <citation type="submission" date="2019-07" db="EMBL/GenBank/DDBJ databases">
        <title>Whole genome shotgun sequence of Brevifollis gellanilyticus NBRC 108608.</title>
        <authorList>
            <person name="Hosoyama A."/>
            <person name="Uohara A."/>
            <person name="Ohji S."/>
            <person name="Ichikawa N."/>
        </authorList>
    </citation>
    <scope>NUCLEOTIDE SEQUENCE [LARGE SCALE GENOMIC DNA]</scope>
    <source>
        <strain evidence="9 10">NBRC 108608</strain>
    </source>
</reference>
<dbReference type="CDD" id="cd00209">
    <property type="entry name" value="DHFR"/>
    <property type="match status" value="1"/>
</dbReference>
<dbReference type="UniPathway" id="UPA00077">
    <property type="reaction ID" value="UER00158"/>
</dbReference>
<evidence type="ECO:0000259" key="8">
    <source>
        <dbReference type="PROSITE" id="PS51330"/>
    </source>
</evidence>
<dbReference type="InterPro" id="IPR001796">
    <property type="entry name" value="DHFR_dom"/>
</dbReference>
<dbReference type="PROSITE" id="PS51330">
    <property type="entry name" value="DHFR_2"/>
    <property type="match status" value="1"/>
</dbReference>
<dbReference type="OrthoDB" id="9804315at2"/>
<comment type="pathway">
    <text evidence="1">Cofactor biosynthesis; tetrahydrofolate biosynthesis; 5,6,7,8-tetrahydrofolate from 7,8-dihydrofolate: step 1/1.</text>
</comment>
<dbReference type="Proteomes" id="UP000321577">
    <property type="component" value="Unassembled WGS sequence"/>
</dbReference>
<evidence type="ECO:0000256" key="2">
    <source>
        <dbReference type="ARBA" id="ARBA00009539"/>
    </source>
</evidence>
<dbReference type="SUPFAM" id="SSF53597">
    <property type="entry name" value="Dihydrofolate reductase-like"/>
    <property type="match status" value="1"/>
</dbReference>
<dbReference type="GO" id="GO:0005829">
    <property type="term" value="C:cytosol"/>
    <property type="evidence" value="ECO:0007669"/>
    <property type="project" value="TreeGrafter"/>
</dbReference>
<dbReference type="EMBL" id="BKAG01000001">
    <property type="protein sequence ID" value="GEP40813.1"/>
    <property type="molecule type" value="Genomic_DNA"/>
</dbReference>
<feature type="domain" description="DHFR" evidence="8">
    <location>
        <begin position="4"/>
        <end position="165"/>
    </location>
</feature>
<organism evidence="9 10">
    <name type="scientific">Brevifollis gellanilyticus</name>
    <dbReference type="NCBI Taxonomy" id="748831"/>
    <lineage>
        <taxon>Bacteria</taxon>
        <taxon>Pseudomonadati</taxon>
        <taxon>Verrucomicrobiota</taxon>
        <taxon>Verrucomicrobiia</taxon>
        <taxon>Verrucomicrobiales</taxon>
        <taxon>Verrucomicrobiaceae</taxon>
    </lineage>
</organism>
<dbReference type="GO" id="GO:0046654">
    <property type="term" value="P:tetrahydrofolate biosynthetic process"/>
    <property type="evidence" value="ECO:0007669"/>
    <property type="project" value="UniProtKB-UniPathway"/>
</dbReference>
<evidence type="ECO:0000256" key="6">
    <source>
        <dbReference type="ARBA" id="ARBA00023002"/>
    </source>
</evidence>
<name>A0A512M250_9BACT</name>